<gene>
    <name evidence="6" type="ORF">CDEST_07276</name>
</gene>
<dbReference type="Gene3D" id="1.25.40.10">
    <property type="entry name" value="Tetratricopeptide repeat domain"/>
    <property type="match status" value="1"/>
</dbReference>
<dbReference type="PROSITE" id="PS51375">
    <property type="entry name" value="PPR"/>
    <property type="match status" value="2"/>
</dbReference>
<evidence type="ECO:0000256" key="2">
    <source>
        <dbReference type="ARBA" id="ARBA00022737"/>
    </source>
</evidence>
<keyword evidence="7" id="KW-1185">Reference proteome</keyword>
<dbReference type="Proteomes" id="UP001322277">
    <property type="component" value="Chromosome 4"/>
</dbReference>
<keyword evidence="2" id="KW-0677">Repeat</keyword>
<dbReference type="Pfam" id="PF01535">
    <property type="entry name" value="PPR"/>
    <property type="match status" value="1"/>
</dbReference>
<evidence type="ECO:0000256" key="3">
    <source>
        <dbReference type="ARBA" id="ARBA00044493"/>
    </source>
</evidence>
<dbReference type="NCBIfam" id="TIGR00756">
    <property type="entry name" value="PPR"/>
    <property type="match status" value="1"/>
</dbReference>
<evidence type="ECO:0000313" key="6">
    <source>
        <dbReference type="EMBL" id="WQF82262.1"/>
    </source>
</evidence>
<comment type="subunit">
    <text evidence="4">Binds to mitochondrial small subunit 15S rRNA.</text>
</comment>
<proteinExistence type="inferred from homology"/>
<evidence type="ECO:0000313" key="7">
    <source>
        <dbReference type="Proteomes" id="UP001322277"/>
    </source>
</evidence>
<evidence type="ECO:0000256" key="1">
    <source>
        <dbReference type="ARBA" id="ARBA00006192"/>
    </source>
</evidence>
<sequence>MKVLSRIDGSVCGAILSTRPSATRVAVSSQPKLRADRPTRAPASQCRRYQTRCSRLPVTQCPQTASWLLSTFLPAPSNHPRAWSRSKMTCRERFQRYSHAAATAATVEPQSDPLVIQKKKRRLLKVVDHHDVGTVEEHWELVEDPYLNKYARPEDTKLVISERTEDQKYPSPHETLCGNESVKQIVTKLSSMVRSRLRFRSDARSDSIYELYTALPEPRMVHISANLRHRLLKVFGMPRKKESQSMLRYFALVGEVKDCGIALQRTEWNYALALATRYVGRTTETEVEYALLLWREMEKQAGVKGNNITFNILFDAASKAGNFQLGEMLWKEMKARKIRFNRYHRVSLIFFFGLQENADGVRAAYKEMVEAGEMVDTVALNCVIVSFLRCGEQEAALKVYNYMKGTGSKAAVNFPRKDYFKDQVVTKILFMFASVGRMVPELRPQLQELAGTAPDMRTYRILIKHFGVERGDLGRVAQFLDEMWQFEVPVDGSVFLAIFVAFEKHGGKAFSAWTPARLEKVLSALLRAIDYKTEGLYLDTWLMGWALRAFMKCANEVRAGEVYEEFQKRWDLPPDRARYMESYVARILHRKSQDRFSSS</sequence>
<evidence type="ECO:0000256" key="4">
    <source>
        <dbReference type="ARBA" id="ARBA00044511"/>
    </source>
</evidence>
<dbReference type="EMBL" id="CP137308">
    <property type="protein sequence ID" value="WQF82262.1"/>
    <property type="molecule type" value="Genomic_DNA"/>
</dbReference>
<name>A0AAX4IG59_9PEZI</name>
<comment type="similarity">
    <text evidence="1">Belongs to the CCM1 family.</text>
</comment>
<dbReference type="PANTHER" id="PTHR47447">
    <property type="entry name" value="OS03G0856100 PROTEIN"/>
    <property type="match status" value="1"/>
</dbReference>
<dbReference type="AlphaFoldDB" id="A0AAX4IG59"/>
<dbReference type="InterPro" id="IPR011990">
    <property type="entry name" value="TPR-like_helical_dom_sf"/>
</dbReference>
<protein>
    <submittedName>
        <fullName evidence="6">Tetratricopeptide-like helical domain superfamily</fullName>
    </submittedName>
</protein>
<dbReference type="KEGG" id="cdet:87943779"/>
<dbReference type="RefSeq" id="XP_062779486.1">
    <property type="nucleotide sequence ID" value="XM_062923435.1"/>
</dbReference>
<dbReference type="InterPro" id="IPR002885">
    <property type="entry name" value="PPR_rpt"/>
</dbReference>
<dbReference type="GeneID" id="87943779"/>
<dbReference type="PANTHER" id="PTHR47447:SF17">
    <property type="entry name" value="OS12G0638900 PROTEIN"/>
    <property type="match status" value="1"/>
</dbReference>
<feature type="repeat" description="PPR" evidence="5">
    <location>
        <begin position="306"/>
        <end position="340"/>
    </location>
</feature>
<comment type="function">
    <text evidence="3">Regulates mitochondrial small subunit maturation by controlling 15S rRNA 5'-end processing. Localizes to the 5' precursor of the 15S rRNA in a position that is subsequently occupied by mS47 in the mature yeast mtSSU. Uses structure and sequence-specific RNA recognition, binding to a single-stranded region of the precursor and specifically recognizing bases -6 to -1. The exchange of Ccm1 for mS47 is coupled to the irreversible removal of precursor rRNA that is accompanied by conformational changes of the mitoribosomal proteins uS5m and mS26. These conformational changes signal completion of 5'-end rRNA processing through protection of the mature 5'-end of the 15S rRNA and stabilization of mS47. The removal of the 5' precursor together with the dissociation of Ccm1 may be catalyzed by the 5'-3' exoribonuclease Pet127. Involved in the specific removal of group I introns in mitochondrial encoded transcripts.</text>
</comment>
<organism evidence="6 7">
    <name type="scientific">Colletotrichum destructivum</name>
    <dbReference type="NCBI Taxonomy" id="34406"/>
    <lineage>
        <taxon>Eukaryota</taxon>
        <taxon>Fungi</taxon>
        <taxon>Dikarya</taxon>
        <taxon>Ascomycota</taxon>
        <taxon>Pezizomycotina</taxon>
        <taxon>Sordariomycetes</taxon>
        <taxon>Hypocreomycetidae</taxon>
        <taxon>Glomerellales</taxon>
        <taxon>Glomerellaceae</taxon>
        <taxon>Colletotrichum</taxon>
        <taxon>Colletotrichum destructivum species complex</taxon>
    </lineage>
</organism>
<accession>A0AAX4IG59</accession>
<evidence type="ECO:0000256" key="5">
    <source>
        <dbReference type="PROSITE-ProRule" id="PRU00708"/>
    </source>
</evidence>
<feature type="repeat" description="PPR" evidence="5">
    <location>
        <begin position="376"/>
        <end position="410"/>
    </location>
</feature>
<reference evidence="7" key="1">
    <citation type="journal article" date="2023" name="bioRxiv">
        <title>Complete genome of the Medicago anthracnose fungus, Colletotrichum destructivum, reveals a mini-chromosome-like region within a core chromosome.</title>
        <authorList>
            <person name="Lapalu N."/>
            <person name="Simon A."/>
            <person name="Lu A."/>
            <person name="Plaumann P.-L."/>
            <person name="Amselem J."/>
            <person name="Pigne S."/>
            <person name="Auger A."/>
            <person name="Koch C."/>
            <person name="Dallery J.-F."/>
            <person name="O'Connell R.J."/>
        </authorList>
    </citation>
    <scope>NUCLEOTIDE SEQUENCE [LARGE SCALE GENOMIC DNA]</scope>
    <source>
        <strain evidence="7">CBS 520.97</strain>
    </source>
</reference>